<evidence type="ECO:0000256" key="2">
    <source>
        <dbReference type="ARBA" id="ARBA00023284"/>
    </source>
</evidence>
<dbReference type="InterPro" id="IPR013766">
    <property type="entry name" value="Thioredoxin_domain"/>
</dbReference>
<evidence type="ECO:0000256" key="1">
    <source>
        <dbReference type="ARBA" id="ARBA00023157"/>
    </source>
</evidence>
<sequence>MDQNRSSGRGRIVLIGALGVAAAIAAVGIYGIAGPNGNGEAGLCASSSELAATVDGLATGDVAALIVNQTPKPAPDLTFVDDTGATRKLSDWKGRAVLFNLWATWCAPCRHEMPALDNLQAALGGDDFEVVAVNIDTGGDEKPKRFLEEVKVDDLAYYADHTTDVFRELKKAGRAFGLPTTLLIDRNGCEIAHMAGPAEWDSDDAKGVVRALIGGSQQ</sequence>
<dbReference type="RefSeq" id="WP_261618108.1">
    <property type="nucleotide sequence ID" value="NZ_JALIDZ010000013.1"/>
</dbReference>
<reference evidence="5 6" key="1">
    <citation type="submission" date="2022-04" db="EMBL/GenBank/DDBJ databases">
        <authorList>
            <person name="Ye Y.-Q."/>
            <person name="Du Z.-J."/>
        </authorList>
    </citation>
    <scope>NUCLEOTIDE SEQUENCE [LARGE SCALE GENOMIC DNA]</scope>
    <source>
        <strain evidence="5 6">A6E488</strain>
    </source>
</reference>
<dbReference type="Pfam" id="PF08534">
    <property type="entry name" value="Redoxin"/>
    <property type="match status" value="1"/>
</dbReference>
<evidence type="ECO:0000313" key="5">
    <source>
        <dbReference type="EMBL" id="MCT8974521.1"/>
    </source>
</evidence>
<protein>
    <submittedName>
        <fullName evidence="5">TlpA family protein disulfide reductase</fullName>
    </submittedName>
</protein>
<dbReference type="PANTHER" id="PTHR43110">
    <property type="entry name" value="THIOL PEROXIDASE"/>
    <property type="match status" value="1"/>
</dbReference>
<evidence type="ECO:0000256" key="3">
    <source>
        <dbReference type="SAM" id="Phobius"/>
    </source>
</evidence>
<dbReference type="NCBIfam" id="NF047696">
    <property type="entry name" value="ThlDiSintTplARhiz"/>
    <property type="match status" value="1"/>
</dbReference>
<keyword evidence="2" id="KW-0676">Redox-active center</keyword>
<dbReference type="InterPro" id="IPR036249">
    <property type="entry name" value="Thioredoxin-like_sf"/>
</dbReference>
<keyword evidence="6" id="KW-1185">Reference proteome</keyword>
<dbReference type="PROSITE" id="PS51352">
    <property type="entry name" value="THIOREDOXIN_2"/>
    <property type="match status" value="1"/>
</dbReference>
<dbReference type="CDD" id="cd02966">
    <property type="entry name" value="TlpA_like_family"/>
    <property type="match status" value="1"/>
</dbReference>
<dbReference type="EMBL" id="JALIDZ010000013">
    <property type="protein sequence ID" value="MCT8974521.1"/>
    <property type="molecule type" value="Genomic_DNA"/>
</dbReference>
<keyword evidence="1" id="KW-1015">Disulfide bond</keyword>
<dbReference type="InterPro" id="IPR050455">
    <property type="entry name" value="Tpx_Peroxidase_subfamily"/>
</dbReference>
<dbReference type="AlphaFoldDB" id="A0AAW5R7B0"/>
<dbReference type="PANTHER" id="PTHR43110:SF1">
    <property type="entry name" value="THIOL PEROXIDASE"/>
    <property type="match status" value="1"/>
</dbReference>
<gene>
    <name evidence="5" type="ORF">MUB46_21860</name>
</gene>
<organism evidence="5 6">
    <name type="scientific">Microbaculum marinisediminis</name>
    <dbReference type="NCBI Taxonomy" id="2931392"/>
    <lineage>
        <taxon>Bacteria</taxon>
        <taxon>Pseudomonadati</taxon>
        <taxon>Pseudomonadota</taxon>
        <taxon>Alphaproteobacteria</taxon>
        <taxon>Hyphomicrobiales</taxon>
        <taxon>Tepidamorphaceae</taxon>
        <taxon>Microbaculum</taxon>
    </lineage>
</organism>
<dbReference type="Proteomes" id="UP001320898">
    <property type="component" value="Unassembled WGS sequence"/>
</dbReference>
<proteinExistence type="predicted"/>
<feature type="transmembrane region" description="Helical" evidence="3">
    <location>
        <begin position="12"/>
        <end position="33"/>
    </location>
</feature>
<accession>A0AAW5R7B0</accession>
<keyword evidence="3" id="KW-0812">Transmembrane</keyword>
<evidence type="ECO:0000259" key="4">
    <source>
        <dbReference type="PROSITE" id="PS51352"/>
    </source>
</evidence>
<dbReference type="Gene3D" id="3.40.30.10">
    <property type="entry name" value="Glutaredoxin"/>
    <property type="match status" value="1"/>
</dbReference>
<keyword evidence="3" id="KW-1133">Transmembrane helix</keyword>
<dbReference type="GO" id="GO:0016491">
    <property type="term" value="F:oxidoreductase activity"/>
    <property type="evidence" value="ECO:0007669"/>
    <property type="project" value="InterPro"/>
</dbReference>
<dbReference type="InterPro" id="IPR013740">
    <property type="entry name" value="Redoxin"/>
</dbReference>
<name>A0AAW5R7B0_9HYPH</name>
<evidence type="ECO:0000313" key="6">
    <source>
        <dbReference type="Proteomes" id="UP001320898"/>
    </source>
</evidence>
<dbReference type="SUPFAM" id="SSF52833">
    <property type="entry name" value="Thioredoxin-like"/>
    <property type="match status" value="1"/>
</dbReference>
<keyword evidence="3" id="KW-0472">Membrane</keyword>
<feature type="domain" description="Thioredoxin" evidence="4">
    <location>
        <begin position="68"/>
        <end position="214"/>
    </location>
</feature>
<comment type="caution">
    <text evidence="5">The sequence shown here is derived from an EMBL/GenBank/DDBJ whole genome shotgun (WGS) entry which is preliminary data.</text>
</comment>